<accession>A0A848F9M0</accession>
<proteinExistence type="inferred from homology"/>
<sequence length="549" mass="60569">MELAVGVAGVLAGALVAWLLLRSRQQGAVALALAQAHTEAQGQITAATARAERAEGALRQQGEELHGLRARAEAQQAALDRLRDEAAQLRERAGRVVRLEDELQDLRHQLADELETRQRLAAAEAEQAQRALQLEAQLQELKAAHARADVEARHSAAEARGLAEQLDAERRGAAEKLALLTSAREALSDQFKALAADILEEKAKRFTEQNQVNLGQLLDPLRERITEFQRKVEEVYVTEGKERSALAQQVRQLAELNQMLGAEARNLTSALKGSTKAQGNWGELILERVLEAAGLRKGQEYVTQDSRQGADGQRLQPDVVIHLPEERRLVVDAKVSLIAYERYANAEDEAARAAGLRQHLDSVRSHLRGLSDKHYQHLYGLHSLDFVLMFMPVEPAFMLAVTHDGELFMDAWRRNVLLVSPSTLLFVLRTVSHLWRQEAQNRNAQEIARRGAELYDRLCGFATELKRAGEALRAAQKCFDDAEKKLSTGRGNVIRQAEMLKELGIKPGKQLPPHLAERAQADEAAGVALARTVAAIGAKVLPDGLKGEA</sequence>
<name>A0A848F9M0_9BURK</name>
<gene>
    <name evidence="6" type="primary">rmuC</name>
    <name evidence="6" type="ORF">HHL10_17900</name>
</gene>
<comment type="function">
    <text evidence="1">Involved in DNA recombination.</text>
</comment>
<dbReference type="RefSeq" id="WP_169161759.1">
    <property type="nucleotide sequence ID" value="NZ_JABBFW010000013.1"/>
</dbReference>
<evidence type="ECO:0000313" key="7">
    <source>
        <dbReference type="Proteomes" id="UP000574067"/>
    </source>
</evidence>
<evidence type="ECO:0000256" key="3">
    <source>
        <dbReference type="ARBA" id="ARBA00023054"/>
    </source>
</evidence>
<dbReference type="InterPro" id="IPR003798">
    <property type="entry name" value="DNA_recombination_RmuC"/>
</dbReference>
<comment type="similarity">
    <text evidence="2">Belongs to the RmuC family.</text>
</comment>
<evidence type="ECO:0000256" key="2">
    <source>
        <dbReference type="ARBA" id="ARBA00009840"/>
    </source>
</evidence>
<dbReference type="GO" id="GO:0006310">
    <property type="term" value="P:DNA recombination"/>
    <property type="evidence" value="ECO:0007669"/>
    <property type="project" value="UniProtKB-KW"/>
</dbReference>
<evidence type="ECO:0000256" key="4">
    <source>
        <dbReference type="ARBA" id="ARBA00023172"/>
    </source>
</evidence>
<evidence type="ECO:0000256" key="5">
    <source>
        <dbReference type="SAM" id="Coils"/>
    </source>
</evidence>
<dbReference type="Proteomes" id="UP000574067">
    <property type="component" value="Unassembled WGS sequence"/>
</dbReference>
<dbReference type="EMBL" id="JABBFW010000013">
    <property type="protein sequence ID" value="NML16857.1"/>
    <property type="molecule type" value="Genomic_DNA"/>
</dbReference>
<protein>
    <submittedName>
        <fullName evidence="6">DNA recombination protein RmuC</fullName>
    </submittedName>
</protein>
<keyword evidence="7" id="KW-1185">Reference proteome</keyword>
<feature type="coiled-coil region" evidence="5">
    <location>
        <begin position="51"/>
        <end position="151"/>
    </location>
</feature>
<dbReference type="PANTHER" id="PTHR30563:SF0">
    <property type="entry name" value="DNA RECOMBINATION PROTEIN RMUC"/>
    <property type="match status" value="1"/>
</dbReference>
<comment type="caution">
    <text evidence="6">The sequence shown here is derived from an EMBL/GenBank/DDBJ whole genome shotgun (WGS) entry which is preliminary data.</text>
</comment>
<keyword evidence="3 5" id="KW-0175">Coiled coil</keyword>
<dbReference type="AlphaFoldDB" id="A0A848F9M0"/>
<keyword evidence="4" id="KW-0233">DNA recombination</keyword>
<dbReference type="Pfam" id="PF02646">
    <property type="entry name" value="RmuC"/>
    <property type="match status" value="1"/>
</dbReference>
<dbReference type="PANTHER" id="PTHR30563">
    <property type="entry name" value="DNA RECOMBINATION PROTEIN RMUC"/>
    <property type="match status" value="1"/>
</dbReference>
<evidence type="ECO:0000313" key="6">
    <source>
        <dbReference type="EMBL" id="NML16857.1"/>
    </source>
</evidence>
<organism evidence="6 7">
    <name type="scientific">Azohydromonas caseinilytica</name>
    <dbReference type="NCBI Taxonomy" id="2728836"/>
    <lineage>
        <taxon>Bacteria</taxon>
        <taxon>Pseudomonadati</taxon>
        <taxon>Pseudomonadota</taxon>
        <taxon>Betaproteobacteria</taxon>
        <taxon>Burkholderiales</taxon>
        <taxon>Sphaerotilaceae</taxon>
        <taxon>Azohydromonas</taxon>
    </lineage>
</organism>
<reference evidence="6 7" key="1">
    <citation type="submission" date="2020-04" db="EMBL/GenBank/DDBJ databases">
        <title>Azohydromonas sp. isolated from soil.</title>
        <authorList>
            <person name="Dahal R.H."/>
        </authorList>
    </citation>
    <scope>NUCLEOTIDE SEQUENCE [LARGE SCALE GENOMIC DNA]</scope>
    <source>
        <strain evidence="6 7">G-1-1-14</strain>
    </source>
</reference>
<evidence type="ECO:0000256" key="1">
    <source>
        <dbReference type="ARBA" id="ARBA00003416"/>
    </source>
</evidence>